<dbReference type="InterPro" id="IPR011010">
    <property type="entry name" value="DNA_brk_join_enz"/>
</dbReference>
<dbReference type="KEGG" id="mste:MSTE_02636"/>
<gene>
    <name evidence="7" type="ORF">MSTE_02636</name>
</gene>
<dbReference type="GO" id="GO:0003677">
    <property type="term" value="F:DNA binding"/>
    <property type="evidence" value="ECO:0007669"/>
    <property type="project" value="UniProtKB-UniRule"/>
</dbReference>
<dbReference type="Proteomes" id="UP000217954">
    <property type="component" value="Chromosome"/>
</dbReference>
<dbReference type="Pfam" id="PF02899">
    <property type="entry name" value="Phage_int_SAM_1"/>
    <property type="match status" value="1"/>
</dbReference>
<feature type="domain" description="Tyr recombinase" evidence="5">
    <location>
        <begin position="168"/>
        <end position="355"/>
    </location>
</feature>
<dbReference type="InterPro" id="IPR044068">
    <property type="entry name" value="CB"/>
</dbReference>
<organism evidence="7 8">
    <name type="scientific">[Mycobacterium] stephanolepidis</name>
    <dbReference type="NCBI Taxonomy" id="1520670"/>
    <lineage>
        <taxon>Bacteria</taxon>
        <taxon>Bacillati</taxon>
        <taxon>Actinomycetota</taxon>
        <taxon>Actinomycetes</taxon>
        <taxon>Mycobacteriales</taxon>
        <taxon>Mycobacteriaceae</taxon>
        <taxon>Mycobacteroides</taxon>
    </lineage>
</organism>
<dbReference type="Pfam" id="PF00589">
    <property type="entry name" value="Phage_integrase"/>
    <property type="match status" value="1"/>
</dbReference>
<dbReference type="InterPro" id="IPR050090">
    <property type="entry name" value="Tyrosine_recombinase_XerCD"/>
</dbReference>
<protein>
    <submittedName>
        <fullName evidence="7">Integrase</fullName>
    </submittedName>
</protein>
<dbReference type="GO" id="GO:0015074">
    <property type="term" value="P:DNA integration"/>
    <property type="evidence" value="ECO:0007669"/>
    <property type="project" value="UniProtKB-KW"/>
</dbReference>
<dbReference type="Gene3D" id="1.10.443.10">
    <property type="entry name" value="Intergrase catalytic core"/>
    <property type="match status" value="1"/>
</dbReference>
<dbReference type="InterPro" id="IPR004107">
    <property type="entry name" value="Integrase_SAM-like_N"/>
</dbReference>
<evidence type="ECO:0000256" key="1">
    <source>
        <dbReference type="ARBA" id="ARBA00022908"/>
    </source>
</evidence>
<evidence type="ECO:0000256" key="2">
    <source>
        <dbReference type="ARBA" id="ARBA00023125"/>
    </source>
</evidence>
<feature type="domain" description="Core-binding (CB)" evidence="6">
    <location>
        <begin position="23"/>
        <end position="123"/>
    </location>
</feature>
<keyword evidence="2 4" id="KW-0238">DNA-binding</keyword>
<accession>A0A1Z4EY99</accession>
<evidence type="ECO:0000313" key="7">
    <source>
        <dbReference type="EMBL" id="BAX97945.1"/>
    </source>
</evidence>
<proteinExistence type="predicted"/>
<evidence type="ECO:0000256" key="3">
    <source>
        <dbReference type="ARBA" id="ARBA00023172"/>
    </source>
</evidence>
<dbReference type="PROSITE" id="PS51900">
    <property type="entry name" value="CB"/>
    <property type="match status" value="1"/>
</dbReference>
<evidence type="ECO:0000313" key="8">
    <source>
        <dbReference type="Proteomes" id="UP000217954"/>
    </source>
</evidence>
<dbReference type="AlphaFoldDB" id="A0A1Z4EY99"/>
<keyword evidence="1" id="KW-0229">DNA integration</keyword>
<dbReference type="RefSeq" id="WP_096501757.1">
    <property type="nucleotide sequence ID" value="NZ_AP018165.1"/>
</dbReference>
<dbReference type="InterPro" id="IPR010998">
    <property type="entry name" value="Integrase_recombinase_N"/>
</dbReference>
<evidence type="ECO:0000256" key="4">
    <source>
        <dbReference type="PROSITE-ProRule" id="PRU01248"/>
    </source>
</evidence>
<sequence length="366" mass="41905">MDVQAVRSSADGQLSYAVLGADLRPVDEIDRFLVYLTNIGRSPNTIRAYARDVADLFEWTRLQQRDWRTLDIEDIAHWVSWLRLPLETRTAPVSVLPMVKPAVTVHTLRRKLASVDTFYVFHARRDETVRMCLSRWHPGGRRTYKPFLAHLQSGRLRKEIQLGAAIDPFPQIVGREDMGRLVGACRLVRDRFLLNLLFETGARIGEALGMRHEDLNIAKGEVQIEPRLNENGARVKRWKPRTVPVNTELFALYADYMDLEYGAIDSDYLFVNLVRGQRGSPMTYGCVRQLVLRLREATGLSSFTPHQLRHTFAHDLLTRNTDWHVVQLLLGHSSVQTTLNIYGHLTAADTRKALIDAGWLAQEEEQ</sequence>
<reference evidence="8" key="1">
    <citation type="journal article" date="2017" name="Genome Announc.">
        <title>Complete Genome Sequence of Mycobacterium stephanolepidis.</title>
        <authorList>
            <person name="Fukano H."/>
            <person name="Yoshida M."/>
            <person name="Katayama Y."/>
            <person name="Omatsu T."/>
            <person name="Mizutani T."/>
            <person name="Kurata O."/>
            <person name="Wada S."/>
            <person name="Hoshino Y."/>
        </authorList>
    </citation>
    <scope>NUCLEOTIDE SEQUENCE [LARGE SCALE GENOMIC DNA]</scope>
    <source>
        <strain evidence="8">NJB0901</strain>
    </source>
</reference>
<dbReference type="InterPro" id="IPR002104">
    <property type="entry name" value="Integrase_catalytic"/>
</dbReference>
<dbReference type="GO" id="GO:0006310">
    <property type="term" value="P:DNA recombination"/>
    <property type="evidence" value="ECO:0007669"/>
    <property type="project" value="UniProtKB-KW"/>
</dbReference>
<dbReference type="SUPFAM" id="SSF56349">
    <property type="entry name" value="DNA breaking-rejoining enzymes"/>
    <property type="match status" value="1"/>
</dbReference>
<evidence type="ECO:0000259" key="6">
    <source>
        <dbReference type="PROSITE" id="PS51900"/>
    </source>
</evidence>
<evidence type="ECO:0000259" key="5">
    <source>
        <dbReference type="PROSITE" id="PS51898"/>
    </source>
</evidence>
<dbReference type="EMBL" id="AP018165">
    <property type="protein sequence ID" value="BAX97945.1"/>
    <property type="molecule type" value="Genomic_DNA"/>
</dbReference>
<dbReference type="InterPro" id="IPR013762">
    <property type="entry name" value="Integrase-like_cat_sf"/>
</dbReference>
<reference evidence="7 8" key="2">
    <citation type="journal article" date="2017" name="Int. J. Syst. Evol. Microbiol.">
        <title>Mycobacterium stephanolepidis sp. nov., a rapidly growing species related to Mycobacterium chelonae, isolated from marine teleost fish, Stephanolepis cirrhifer.</title>
        <authorList>
            <person name="Fukano H."/>
            <person name="Wada S."/>
            <person name="Kurata O."/>
            <person name="Katayama K."/>
            <person name="Fujiwara N."/>
            <person name="Hoshino Y."/>
        </authorList>
    </citation>
    <scope>NUCLEOTIDE SEQUENCE [LARGE SCALE GENOMIC DNA]</scope>
    <source>
        <strain evidence="7 8">NJB0901</strain>
    </source>
</reference>
<dbReference type="PANTHER" id="PTHR30349">
    <property type="entry name" value="PHAGE INTEGRASE-RELATED"/>
    <property type="match status" value="1"/>
</dbReference>
<name>A0A1Z4EY99_9MYCO</name>
<keyword evidence="8" id="KW-1185">Reference proteome</keyword>
<keyword evidence="3" id="KW-0233">DNA recombination</keyword>
<dbReference type="OrthoDB" id="9803188at2"/>
<dbReference type="PROSITE" id="PS51898">
    <property type="entry name" value="TYR_RECOMBINASE"/>
    <property type="match status" value="1"/>
</dbReference>
<dbReference type="Gene3D" id="1.10.150.130">
    <property type="match status" value="1"/>
</dbReference>